<evidence type="ECO:0000313" key="3">
    <source>
        <dbReference type="Proteomes" id="UP000034617"/>
    </source>
</evidence>
<protein>
    <recommendedName>
        <fullName evidence="1">Aminoglycoside phosphotransferase domain-containing protein</fullName>
    </recommendedName>
</protein>
<evidence type="ECO:0000259" key="1">
    <source>
        <dbReference type="Pfam" id="PF01636"/>
    </source>
</evidence>
<dbReference type="Pfam" id="PF01636">
    <property type="entry name" value="APH"/>
    <property type="match status" value="1"/>
</dbReference>
<gene>
    <name evidence="2" type="ORF">UW22_C0075G0005</name>
</gene>
<feature type="domain" description="Aminoglycoside phosphotransferase" evidence="1">
    <location>
        <begin position="28"/>
        <end position="269"/>
    </location>
</feature>
<dbReference type="Gene3D" id="3.90.1200.10">
    <property type="match status" value="1"/>
</dbReference>
<proteinExistence type="predicted"/>
<evidence type="ECO:0000313" key="2">
    <source>
        <dbReference type="EMBL" id="KKT34437.1"/>
    </source>
</evidence>
<comment type="caution">
    <text evidence="2">The sequence shown here is derived from an EMBL/GenBank/DDBJ whole genome shotgun (WGS) entry which is preliminary data.</text>
</comment>
<accession>A0A0G1IRM4</accession>
<dbReference type="Gene3D" id="3.30.200.20">
    <property type="entry name" value="Phosphorylase Kinase, domain 1"/>
    <property type="match status" value="1"/>
</dbReference>
<dbReference type="EMBL" id="LCHM01000075">
    <property type="protein sequence ID" value="KKT34437.1"/>
    <property type="molecule type" value="Genomic_DNA"/>
</dbReference>
<dbReference type="InterPro" id="IPR002575">
    <property type="entry name" value="Aminoglycoside_PTrfase"/>
</dbReference>
<dbReference type="InterPro" id="IPR051678">
    <property type="entry name" value="AGP_Transferase"/>
</dbReference>
<dbReference type="InterPro" id="IPR011009">
    <property type="entry name" value="Kinase-like_dom_sf"/>
</dbReference>
<sequence>MMKQQYSISNDKIEKILTKYNLGILKSCVPIKAGLINPAFLINDLYVLRIDKSDHLKNIQGHDTRFEREAFLYDLLPKRDIPTPQCLGFDSSREIIPEKYIIVSYIPGVSLSVGFKNLDKEIQQKLSFQMGEIIRKIHNVTPEDLNGSELFGPKTGWKKLYEKEFSFYLEEATKGKYFSPEIEEEIKKIFQQFQNLISDLENELRLVHSDFSTSNIQINDGKIVGIFDFEWSHIGDPLWDLQKLPINYQLGDGFSIENFLKGYGMEKPTEEERIRVKMYTLHQGLWEIWATKTQLFPFGEKEIKEGNQIVNSAIDLEEVMLKRLTSL</sequence>
<dbReference type="AlphaFoldDB" id="A0A0G1IRM4"/>
<dbReference type="PANTHER" id="PTHR21310">
    <property type="entry name" value="AMINOGLYCOSIDE PHOSPHOTRANSFERASE-RELATED-RELATED"/>
    <property type="match status" value="1"/>
</dbReference>
<dbReference type="Proteomes" id="UP000034617">
    <property type="component" value="Unassembled WGS sequence"/>
</dbReference>
<organism evidence="2 3">
    <name type="scientific">Candidatus Gottesmanbacteria bacterium GW2011_GWB1_44_11c</name>
    <dbReference type="NCBI Taxonomy" id="1618447"/>
    <lineage>
        <taxon>Bacteria</taxon>
        <taxon>Candidatus Gottesmaniibacteriota</taxon>
    </lineage>
</organism>
<reference evidence="2 3" key="1">
    <citation type="journal article" date="2015" name="Nature">
        <title>rRNA introns, odd ribosomes, and small enigmatic genomes across a large radiation of phyla.</title>
        <authorList>
            <person name="Brown C.T."/>
            <person name="Hug L.A."/>
            <person name="Thomas B.C."/>
            <person name="Sharon I."/>
            <person name="Castelle C.J."/>
            <person name="Singh A."/>
            <person name="Wilkins M.J."/>
            <person name="Williams K.H."/>
            <person name="Banfield J.F."/>
        </authorList>
    </citation>
    <scope>NUCLEOTIDE SEQUENCE [LARGE SCALE GENOMIC DNA]</scope>
</reference>
<name>A0A0G1IRM4_9BACT</name>
<dbReference type="SUPFAM" id="SSF56112">
    <property type="entry name" value="Protein kinase-like (PK-like)"/>
    <property type="match status" value="1"/>
</dbReference>
<dbReference type="PANTHER" id="PTHR21310:SF15">
    <property type="entry name" value="AMINOGLYCOSIDE PHOSPHOTRANSFERASE DOMAIN-CONTAINING PROTEIN"/>
    <property type="match status" value="1"/>
</dbReference>